<sequence length="129" mass="15350">MNELIFEMITNQNNKKTILKDIENQLIKEQIITKENTILRDIVFRELKGSLEIFPKVLLPHIKETYVKQTRIILVKNNASSMEWENKFLDLIILILLPETPKPDDKKAIRTFMRNLADEKYIKKLIQKE</sequence>
<dbReference type="RefSeq" id="WP_103373512.1">
    <property type="nucleotide sequence ID" value="NZ_PPRR01000201.1"/>
</dbReference>
<keyword evidence="2" id="KW-0808">Transferase</keyword>
<dbReference type="GO" id="GO:0016740">
    <property type="term" value="F:transferase activity"/>
    <property type="evidence" value="ECO:0007669"/>
    <property type="project" value="UniProtKB-KW"/>
</dbReference>
<gene>
    <name evidence="2" type="ORF">NCTC13834_00080</name>
</gene>
<dbReference type="Pfam" id="PF00359">
    <property type="entry name" value="PTS_EIIA_2"/>
    <property type="match status" value="1"/>
</dbReference>
<dbReference type="EMBL" id="UHDS01000001">
    <property type="protein sequence ID" value="SUM53797.1"/>
    <property type="molecule type" value="Genomic_DNA"/>
</dbReference>
<evidence type="ECO:0000313" key="2">
    <source>
        <dbReference type="EMBL" id="SUM53797.1"/>
    </source>
</evidence>
<dbReference type="Proteomes" id="UP000254412">
    <property type="component" value="Unassembled WGS sequence"/>
</dbReference>
<name>A0A380GJQ0_9STAP</name>
<evidence type="ECO:0000313" key="3">
    <source>
        <dbReference type="Proteomes" id="UP000254412"/>
    </source>
</evidence>
<protein>
    <submittedName>
        <fullName evidence="2">Putative fructose-like phosphotransferase system subunit EIIA</fullName>
    </submittedName>
</protein>
<organism evidence="2 3">
    <name type="scientific">Staphylococcus nepalensis</name>
    <dbReference type="NCBI Taxonomy" id="214473"/>
    <lineage>
        <taxon>Bacteria</taxon>
        <taxon>Bacillati</taxon>
        <taxon>Bacillota</taxon>
        <taxon>Bacilli</taxon>
        <taxon>Bacillales</taxon>
        <taxon>Staphylococcaceae</taxon>
        <taxon>Staphylococcus</taxon>
    </lineage>
</organism>
<comment type="subunit">
    <text evidence="1">Homodimer or homotrimer. Seems to be a monomer when not phosphorylated.</text>
</comment>
<dbReference type="InterPro" id="IPR016152">
    <property type="entry name" value="PTrfase/Anion_transptr"/>
</dbReference>
<evidence type="ECO:0000256" key="1">
    <source>
        <dbReference type="ARBA" id="ARBA00011798"/>
    </source>
</evidence>
<proteinExistence type="predicted"/>
<dbReference type="SUPFAM" id="SSF55804">
    <property type="entry name" value="Phoshotransferase/anion transport protein"/>
    <property type="match status" value="1"/>
</dbReference>
<dbReference type="PROSITE" id="PS51094">
    <property type="entry name" value="PTS_EIIA_TYPE_2"/>
    <property type="match status" value="1"/>
</dbReference>
<dbReference type="Gene3D" id="3.40.930.10">
    <property type="entry name" value="Mannitol-specific EII, Chain A"/>
    <property type="match status" value="1"/>
</dbReference>
<dbReference type="AlphaFoldDB" id="A0A380GJQ0"/>
<accession>A0A380GJQ0</accession>
<dbReference type="InterPro" id="IPR002178">
    <property type="entry name" value="PTS_EIIA_type-2_dom"/>
</dbReference>
<reference evidence="2 3" key="1">
    <citation type="submission" date="2018-06" db="EMBL/GenBank/DDBJ databases">
        <authorList>
            <consortium name="Pathogen Informatics"/>
            <person name="Doyle S."/>
        </authorList>
    </citation>
    <scope>NUCLEOTIDE SEQUENCE [LARGE SCALE GENOMIC DNA]</scope>
    <source>
        <strain evidence="2 3">NCTC13834</strain>
    </source>
</reference>